<dbReference type="OrthoDB" id="10054429at2759"/>
<dbReference type="Gene3D" id="1.20.1740.10">
    <property type="entry name" value="Amino acid/polyamine transporter I"/>
    <property type="match status" value="1"/>
</dbReference>
<feature type="transmembrane region" description="Helical" evidence="6">
    <location>
        <begin position="6"/>
        <end position="24"/>
    </location>
</feature>
<feature type="transmembrane region" description="Helical" evidence="6">
    <location>
        <begin position="330"/>
        <end position="350"/>
    </location>
</feature>
<feature type="transmembrane region" description="Helical" evidence="6">
    <location>
        <begin position="304"/>
        <end position="324"/>
    </location>
</feature>
<dbReference type="GO" id="GO:0022857">
    <property type="term" value="F:transmembrane transporter activity"/>
    <property type="evidence" value="ECO:0007669"/>
    <property type="project" value="InterPro"/>
</dbReference>
<dbReference type="PIRSF" id="PIRSF006060">
    <property type="entry name" value="AA_transporter"/>
    <property type="match status" value="1"/>
</dbReference>
<dbReference type="InParanoid" id="A0A0C3BRI3"/>
<evidence type="ECO:0000256" key="6">
    <source>
        <dbReference type="SAM" id="Phobius"/>
    </source>
</evidence>
<keyword evidence="8" id="KW-1185">Reference proteome</keyword>
<evidence type="ECO:0000256" key="5">
    <source>
        <dbReference type="ARBA" id="ARBA00023136"/>
    </source>
</evidence>
<feature type="transmembrane region" description="Helical" evidence="6">
    <location>
        <begin position="163"/>
        <end position="180"/>
    </location>
</feature>
<gene>
    <name evidence="7" type="ORF">PILCRDRAFT_822808</name>
</gene>
<reference evidence="8" key="2">
    <citation type="submission" date="2015-01" db="EMBL/GenBank/DDBJ databases">
        <title>Evolutionary Origins and Diversification of the Mycorrhizal Mutualists.</title>
        <authorList>
            <consortium name="DOE Joint Genome Institute"/>
            <consortium name="Mycorrhizal Genomics Consortium"/>
            <person name="Kohler A."/>
            <person name="Kuo A."/>
            <person name="Nagy L.G."/>
            <person name="Floudas D."/>
            <person name="Copeland A."/>
            <person name="Barry K.W."/>
            <person name="Cichocki N."/>
            <person name="Veneault-Fourrey C."/>
            <person name="LaButti K."/>
            <person name="Lindquist E.A."/>
            <person name="Lipzen A."/>
            <person name="Lundell T."/>
            <person name="Morin E."/>
            <person name="Murat C."/>
            <person name="Riley R."/>
            <person name="Ohm R."/>
            <person name="Sun H."/>
            <person name="Tunlid A."/>
            <person name="Henrissat B."/>
            <person name="Grigoriev I.V."/>
            <person name="Hibbett D.S."/>
            <person name="Martin F."/>
        </authorList>
    </citation>
    <scope>NUCLEOTIDE SEQUENCE [LARGE SCALE GENOMIC DNA]</scope>
    <source>
        <strain evidence="8">F 1598</strain>
    </source>
</reference>
<accession>A0A0C3BRI3</accession>
<evidence type="ECO:0000256" key="4">
    <source>
        <dbReference type="ARBA" id="ARBA00022989"/>
    </source>
</evidence>
<evidence type="ECO:0000256" key="2">
    <source>
        <dbReference type="ARBA" id="ARBA00022448"/>
    </source>
</evidence>
<evidence type="ECO:0008006" key="9">
    <source>
        <dbReference type="Google" id="ProtNLM"/>
    </source>
</evidence>
<feature type="transmembrane region" description="Helical" evidence="6">
    <location>
        <begin position="370"/>
        <end position="391"/>
    </location>
</feature>
<feature type="transmembrane region" description="Helical" evidence="6">
    <location>
        <begin position="36"/>
        <end position="54"/>
    </location>
</feature>
<comment type="subcellular location">
    <subcellularLocation>
        <location evidence="1">Membrane</location>
        <topology evidence="1">Multi-pass membrane protein</topology>
    </subcellularLocation>
</comment>
<dbReference type="PANTHER" id="PTHR45649">
    <property type="entry name" value="AMINO-ACID PERMEASE BAT1"/>
    <property type="match status" value="1"/>
</dbReference>
<dbReference type="InterPro" id="IPR002293">
    <property type="entry name" value="AA/rel_permease1"/>
</dbReference>
<feature type="transmembrane region" description="Helical" evidence="6">
    <location>
        <begin position="241"/>
        <end position="264"/>
    </location>
</feature>
<dbReference type="GO" id="GO:0016020">
    <property type="term" value="C:membrane"/>
    <property type="evidence" value="ECO:0007669"/>
    <property type="project" value="UniProtKB-SubCell"/>
</dbReference>
<evidence type="ECO:0000313" key="7">
    <source>
        <dbReference type="EMBL" id="KIM79942.1"/>
    </source>
</evidence>
<feature type="transmembrane region" description="Helical" evidence="6">
    <location>
        <begin position="201"/>
        <end position="221"/>
    </location>
</feature>
<keyword evidence="5 6" id="KW-0472">Membrane</keyword>
<evidence type="ECO:0000313" key="8">
    <source>
        <dbReference type="Proteomes" id="UP000054166"/>
    </source>
</evidence>
<dbReference type="Pfam" id="PF13520">
    <property type="entry name" value="AA_permease_2"/>
    <property type="match status" value="1"/>
</dbReference>
<dbReference type="HOGENOM" id="CLU_004495_7_1_1"/>
<dbReference type="PANTHER" id="PTHR45649:SF13">
    <property type="entry name" value="THIAMINE TRANSPORTER THI9"/>
    <property type="match status" value="1"/>
</dbReference>
<name>A0A0C3BRI3_PILCF</name>
<dbReference type="AlphaFoldDB" id="A0A0C3BRI3"/>
<evidence type="ECO:0000256" key="1">
    <source>
        <dbReference type="ARBA" id="ARBA00004141"/>
    </source>
</evidence>
<reference evidence="7 8" key="1">
    <citation type="submission" date="2014-04" db="EMBL/GenBank/DDBJ databases">
        <authorList>
            <consortium name="DOE Joint Genome Institute"/>
            <person name="Kuo A."/>
            <person name="Tarkka M."/>
            <person name="Buscot F."/>
            <person name="Kohler A."/>
            <person name="Nagy L.G."/>
            <person name="Floudas D."/>
            <person name="Copeland A."/>
            <person name="Barry K.W."/>
            <person name="Cichocki N."/>
            <person name="Veneault-Fourrey C."/>
            <person name="LaButti K."/>
            <person name="Lindquist E.A."/>
            <person name="Lipzen A."/>
            <person name="Lundell T."/>
            <person name="Morin E."/>
            <person name="Murat C."/>
            <person name="Sun H."/>
            <person name="Tunlid A."/>
            <person name="Henrissat B."/>
            <person name="Grigoriev I.V."/>
            <person name="Hibbett D.S."/>
            <person name="Martin F."/>
            <person name="Nordberg H.P."/>
            <person name="Cantor M.N."/>
            <person name="Hua S.X."/>
        </authorList>
    </citation>
    <scope>NUCLEOTIDE SEQUENCE [LARGE SCALE GENOMIC DNA]</scope>
    <source>
        <strain evidence="7 8">F 1598</strain>
    </source>
</reference>
<dbReference type="Proteomes" id="UP000054166">
    <property type="component" value="Unassembled WGS sequence"/>
</dbReference>
<dbReference type="STRING" id="765440.A0A0C3BRI3"/>
<keyword evidence="3 6" id="KW-0812">Transmembrane</keyword>
<feature type="transmembrane region" description="Helical" evidence="6">
    <location>
        <begin position="114"/>
        <end position="136"/>
    </location>
</feature>
<dbReference type="EMBL" id="KN833006">
    <property type="protein sequence ID" value="KIM79942.1"/>
    <property type="molecule type" value="Genomic_DNA"/>
</dbReference>
<keyword evidence="4 6" id="KW-1133">Transmembrane helix</keyword>
<feature type="transmembrane region" description="Helical" evidence="6">
    <location>
        <begin position="88"/>
        <end position="107"/>
    </location>
</feature>
<protein>
    <recommendedName>
        <fullName evidence="9">Amino acid permease/ SLC12A domain-containing protein</fullName>
    </recommendedName>
</protein>
<keyword evidence="2" id="KW-0813">Transport</keyword>
<feature type="transmembrane region" description="Helical" evidence="6">
    <location>
        <begin position="397"/>
        <end position="419"/>
    </location>
</feature>
<proteinExistence type="predicted"/>
<sequence>MLLTAAVLAEICSALPLSGSIYIWAAEAAGPKYSRFFGFVVAWWSCMSWITYAASNCQVTANYIVSQVAVWEVSFPGGTGNDNTKWRVLIWAISEGLLILSVAINYLPPKIYSGIFKFGVVMMMLDFLLCTIWLPVGVSRTYGFRSAKDVFTMIYNGTGAPAGWNWMLCFVFTSIAMVGFDAAGHISEETKNASVTAGKGILTSVIATGLFGFPTVILLLFCTPDLDTALALDAPQPFVQIYALALGKGGSIVMTVIAVIDLIMNTSVVIVASSRLIFAVARDGVLPLSGWVGQVASDGQPRNAVTVIYIIGAVVLCTILPSQVAFTSLISASAILIVAPYGLIPLLRLIITPNHFQSSHFHLGRYAKPVYICAVLFNGLLFAVMISPFYFPVNASNFNFASVIFGAVTIFGLASWYFIPEEKWLSTKQVSQALHASDLPKVTAEKVTDHT</sequence>
<evidence type="ECO:0000256" key="3">
    <source>
        <dbReference type="ARBA" id="ARBA00022692"/>
    </source>
</evidence>
<organism evidence="7 8">
    <name type="scientific">Piloderma croceum (strain F 1598)</name>
    <dbReference type="NCBI Taxonomy" id="765440"/>
    <lineage>
        <taxon>Eukaryota</taxon>
        <taxon>Fungi</taxon>
        <taxon>Dikarya</taxon>
        <taxon>Basidiomycota</taxon>
        <taxon>Agaricomycotina</taxon>
        <taxon>Agaricomycetes</taxon>
        <taxon>Agaricomycetidae</taxon>
        <taxon>Atheliales</taxon>
        <taxon>Atheliaceae</taxon>
        <taxon>Piloderma</taxon>
    </lineage>
</organism>